<dbReference type="STRING" id="742727.HMPREF9447_01803"/>
<organism evidence="2 3">
    <name type="scientific">Bacteroides oleiciplenus YIT 12058</name>
    <dbReference type="NCBI Taxonomy" id="742727"/>
    <lineage>
        <taxon>Bacteria</taxon>
        <taxon>Pseudomonadati</taxon>
        <taxon>Bacteroidota</taxon>
        <taxon>Bacteroidia</taxon>
        <taxon>Bacteroidales</taxon>
        <taxon>Bacteroidaceae</taxon>
        <taxon>Bacteroides</taxon>
    </lineage>
</organism>
<dbReference type="PANTHER" id="PTHR33933">
    <property type="entry name" value="NUCLEOTIDYLTRANSFERASE"/>
    <property type="match status" value="1"/>
</dbReference>
<dbReference type="InterPro" id="IPR043519">
    <property type="entry name" value="NT_sf"/>
</dbReference>
<name>K9EMM6_9BACE</name>
<dbReference type="Pfam" id="PF01909">
    <property type="entry name" value="NTP_transf_2"/>
    <property type="match status" value="1"/>
</dbReference>
<keyword evidence="3" id="KW-1185">Reference proteome</keyword>
<comment type="caution">
    <text evidence="2">The sequence shown here is derived from an EMBL/GenBank/DDBJ whole genome shotgun (WGS) entry which is preliminary data.</text>
</comment>
<dbReference type="AlphaFoldDB" id="K9EMM6"/>
<dbReference type="HOGENOM" id="CLU_130257_3_3_10"/>
<evidence type="ECO:0000313" key="3">
    <source>
        <dbReference type="Proteomes" id="UP000009872"/>
    </source>
</evidence>
<feature type="domain" description="Polymerase nucleotidyl transferase" evidence="1">
    <location>
        <begin position="8"/>
        <end position="78"/>
    </location>
</feature>
<dbReference type="RefSeq" id="WP_009129365.1">
    <property type="nucleotide sequence ID" value="NZ_JH992941.1"/>
</dbReference>
<dbReference type="PATRIC" id="fig|742727.4.peg.1829"/>
<dbReference type="InterPro" id="IPR002934">
    <property type="entry name" value="Polymerase_NTP_transf_dom"/>
</dbReference>
<sequence>MKRPDIVRRIAEVIHHIAPDAKTILYGSEARGDARHDSDIDLLILLDDSEELTPDRELELRRPLSELEAQTGVAINALVLLRHAWEQLVSPFTINVSREGIVL</sequence>
<dbReference type="eggNOG" id="COG5260">
    <property type="taxonomic scope" value="Bacteria"/>
</dbReference>
<dbReference type="SUPFAM" id="SSF81301">
    <property type="entry name" value="Nucleotidyltransferase"/>
    <property type="match status" value="1"/>
</dbReference>
<dbReference type="OrthoDB" id="9803106at2"/>
<dbReference type="EMBL" id="ADLF01000009">
    <property type="protein sequence ID" value="EKU90385.1"/>
    <property type="molecule type" value="Genomic_DNA"/>
</dbReference>
<evidence type="ECO:0000259" key="1">
    <source>
        <dbReference type="Pfam" id="PF01909"/>
    </source>
</evidence>
<dbReference type="PANTHER" id="PTHR33933:SF1">
    <property type="entry name" value="PROTEIN ADENYLYLTRANSFERASE MNTA-RELATED"/>
    <property type="match status" value="1"/>
</dbReference>
<gene>
    <name evidence="2" type="ORF">HMPREF9447_01803</name>
</gene>
<dbReference type="GO" id="GO:0016779">
    <property type="term" value="F:nucleotidyltransferase activity"/>
    <property type="evidence" value="ECO:0007669"/>
    <property type="project" value="InterPro"/>
</dbReference>
<dbReference type="Proteomes" id="UP000009872">
    <property type="component" value="Unassembled WGS sequence"/>
</dbReference>
<evidence type="ECO:0000313" key="2">
    <source>
        <dbReference type="EMBL" id="EKU90385.1"/>
    </source>
</evidence>
<proteinExistence type="predicted"/>
<dbReference type="InterPro" id="IPR052548">
    <property type="entry name" value="Type_VII_TA_antitoxin"/>
</dbReference>
<reference evidence="2 3" key="1">
    <citation type="submission" date="2012-09" db="EMBL/GenBank/DDBJ databases">
        <title>The Genome Sequence of Bacteroides oleiciplenus YIT 12058.</title>
        <authorList>
            <consortium name="The Broad Institute Genome Sequencing Platform"/>
            <person name="Earl A."/>
            <person name="Ward D."/>
            <person name="Feldgarden M."/>
            <person name="Gevers D."/>
            <person name="Morotomi M."/>
            <person name="Walker B."/>
            <person name="Young S.K."/>
            <person name="Zeng Q."/>
            <person name="Gargeya S."/>
            <person name="Fitzgerald M."/>
            <person name="Haas B."/>
            <person name="Abouelleil A."/>
            <person name="Alvarado L."/>
            <person name="Arachchi H.M."/>
            <person name="Berlin A.M."/>
            <person name="Chapman S.B."/>
            <person name="Goldberg J."/>
            <person name="Griggs A."/>
            <person name="Gujja S."/>
            <person name="Hansen M."/>
            <person name="Howarth C."/>
            <person name="Imamovic A."/>
            <person name="Larimer J."/>
            <person name="McCowen C."/>
            <person name="Montmayeur A."/>
            <person name="Murphy C."/>
            <person name="Neiman D."/>
            <person name="Pearson M."/>
            <person name="Priest M."/>
            <person name="Roberts A."/>
            <person name="Saif S."/>
            <person name="Shea T."/>
            <person name="Sisk P."/>
            <person name="Sykes S."/>
            <person name="Wortman J."/>
            <person name="Nusbaum C."/>
            <person name="Birren B."/>
        </authorList>
    </citation>
    <scope>NUCLEOTIDE SEQUENCE [LARGE SCALE GENOMIC DNA]</scope>
    <source>
        <strain evidence="2 3">YIT 12058</strain>
    </source>
</reference>
<protein>
    <recommendedName>
        <fullName evidence="1">Polymerase nucleotidyl transferase domain-containing protein</fullName>
    </recommendedName>
</protein>
<dbReference type="Gene3D" id="3.30.460.10">
    <property type="entry name" value="Beta Polymerase, domain 2"/>
    <property type="match status" value="1"/>
</dbReference>
<accession>K9EMM6</accession>